<evidence type="ECO:0000313" key="4">
    <source>
        <dbReference type="EMBL" id="MDR7363730.1"/>
    </source>
</evidence>
<dbReference type="Proteomes" id="UP001183648">
    <property type="component" value="Unassembled WGS sequence"/>
</dbReference>
<feature type="region of interest" description="Disordered" evidence="3">
    <location>
        <begin position="1"/>
        <end position="22"/>
    </location>
</feature>
<comment type="similarity">
    <text evidence="1">Belongs to the DDAH family.</text>
</comment>
<sequence length="273" mass="29339">MSPAQVPDHRPGTALVRRPGPRFDDGLTTHIDRVPVDPDLAARQWADYVAAFRAGGWATVEVEPADDLPDAPFVEDTVVVVDDLAVVARPGARERLAETTGTERALAGLGFRIERITAPATLDGGDVLKLGSSWFVGVGGRTSHEGARQLADLVAPLDIRVVPVRTSRALHLKTTVTALPDGTLLGYVPLLDEPDAFPNLTPVPERNGWRVVLLGDDRLLVSTSAPRTSQMLVDRGYELVAVDISELEKRESSVTCLSVRLRGLTLGTEDACC</sequence>
<dbReference type="NCBIfam" id="NF045660">
    <property type="entry name" value="DiMthArgaseDdahStm"/>
    <property type="match status" value="1"/>
</dbReference>
<dbReference type="EMBL" id="JAVDYG010000001">
    <property type="protein sequence ID" value="MDR7363730.1"/>
    <property type="molecule type" value="Genomic_DNA"/>
</dbReference>
<organism evidence="4 5">
    <name type="scientific">Nocardioides marmoribigeumensis</name>
    <dbReference type="NCBI Taxonomy" id="433649"/>
    <lineage>
        <taxon>Bacteria</taxon>
        <taxon>Bacillati</taxon>
        <taxon>Actinomycetota</taxon>
        <taxon>Actinomycetes</taxon>
        <taxon>Propionibacteriales</taxon>
        <taxon>Nocardioidaceae</taxon>
        <taxon>Nocardioides</taxon>
    </lineage>
</organism>
<dbReference type="PANTHER" id="PTHR12737:SF9">
    <property type="entry name" value="DIMETHYLARGININASE"/>
    <property type="match status" value="1"/>
</dbReference>
<protein>
    <submittedName>
        <fullName evidence="4">Dimethylargininase</fullName>
        <ecNumber evidence="4">3.5.3.18</ecNumber>
    </submittedName>
</protein>
<dbReference type="Gene3D" id="3.75.10.10">
    <property type="entry name" value="L-arginine/glycine Amidinotransferase, Chain A"/>
    <property type="match status" value="1"/>
</dbReference>
<dbReference type="PANTHER" id="PTHR12737">
    <property type="entry name" value="DIMETHYLARGININE DIMETHYLAMINOHYDROLASE"/>
    <property type="match status" value="1"/>
</dbReference>
<dbReference type="InterPro" id="IPR033199">
    <property type="entry name" value="DDAH-like"/>
</dbReference>
<gene>
    <name evidence="4" type="ORF">J2S63_003283</name>
</gene>
<evidence type="ECO:0000256" key="3">
    <source>
        <dbReference type="SAM" id="MobiDB-lite"/>
    </source>
</evidence>
<dbReference type="EC" id="3.5.3.18" evidence="4"/>
<evidence type="ECO:0000256" key="1">
    <source>
        <dbReference type="ARBA" id="ARBA00008532"/>
    </source>
</evidence>
<keyword evidence="5" id="KW-1185">Reference proteome</keyword>
<proteinExistence type="inferred from homology"/>
<comment type="caution">
    <text evidence="4">The sequence shown here is derived from an EMBL/GenBank/DDBJ whole genome shotgun (WGS) entry which is preliminary data.</text>
</comment>
<accession>A0ABU2BZ94</accession>
<evidence type="ECO:0000256" key="2">
    <source>
        <dbReference type="ARBA" id="ARBA00022801"/>
    </source>
</evidence>
<dbReference type="RefSeq" id="WP_310304458.1">
    <property type="nucleotide sequence ID" value="NZ_BAAAPS010000005.1"/>
</dbReference>
<keyword evidence="2 4" id="KW-0378">Hydrolase</keyword>
<evidence type="ECO:0000313" key="5">
    <source>
        <dbReference type="Proteomes" id="UP001183648"/>
    </source>
</evidence>
<name>A0ABU2BZ94_9ACTN</name>
<reference evidence="4 5" key="1">
    <citation type="submission" date="2023-07" db="EMBL/GenBank/DDBJ databases">
        <title>Sequencing the genomes of 1000 actinobacteria strains.</title>
        <authorList>
            <person name="Klenk H.-P."/>
        </authorList>
    </citation>
    <scope>NUCLEOTIDE SEQUENCE [LARGE SCALE GENOMIC DNA]</scope>
    <source>
        <strain evidence="4 5">DSM 19426</strain>
    </source>
</reference>
<dbReference type="SUPFAM" id="SSF55909">
    <property type="entry name" value="Pentein"/>
    <property type="match status" value="1"/>
</dbReference>
<dbReference type="GO" id="GO:0016403">
    <property type="term" value="F:dimethylargininase activity"/>
    <property type="evidence" value="ECO:0007669"/>
    <property type="project" value="UniProtKB-EC"/>
</dbReference>